<dbReference type="EMBL" id="JAHFZB010000002">
    <property type="protein sequence ID" value="KAK6493185.1"/>
    <property type="molecule type" value="Genomic_DNA"/>
</dbReference>
<dbReference type="CDD" id="cd08544">
    <property type="entry name" value="Reeler"/>
    <property type="match status" value="1"/>
</dbReference>
<evidence type="ECO:0000313" key="4">
    <source>
        <dbReference type="Proteomes" id="UP001369086"/>
    </source>
</evidence>
<dbReference type="InterPro" id="IPR042307">
    <property type="entry name" value="Reeler_sf"/>
</dbReference>
<feature type="compositionally biased region" description="Low complexity" evidence="1">
    <location>
        <begin position="300"/>
        <end position="324"/>
    </location>
</feature>
<feature type="compositionally biased region" description="Basic and acidic residues" evidence="1">
    <location>
        <begin position="216"/>
        <end position="226"/>
    </location>
</feature>
<feature type="region of interest" description="Disordered" evidence="1">
    <location>
        <begin position="215"/>
        <end position="267"/>
    </location>
</feature>
<sequence>MYIKSQKVFQGMRSGAVLVGWLGVALTLVSYTSGFSHGANPSACADMKPRHIRAQPHNPHNNYITLHTDKASYLPGDGVPVAVRSSRNFMGFLIQARRVTDDHITGSFVVAPPGSKLLSCLEEGDTVTHSDKSLKRNLSFVWRAPDQPSGDIRFFITVVQSYFIYWARIESPIVHDQTQSNFTSADTTEGGDITQAATTTTTVQYLTPGLILTKHPTQDVGKEETGKFTSGAPLIGQRDAPGPLNNRTQEPSVIPGKEENSPQTQLAGKLPEYQAQERTENHSANGVIQLCRNCGEDGDASTLSSSVEDSLSAATPPPTTDSSPIQEDLNQQDMSMVAGKPSPAPRQSGTDVVTQRSSADFLQQTEKWGSREQKGVVVRNASAGGETGPAGKAGTPGQGGKGPRNEPQLDAAELGILLGCSAALGMALAAGLRYLHAQYCHKRTEVSFSEQDSNIIHVQESGELVQVRKIRENSFVLVQAEYNVITPPGK</sequence>
<feature type="domain" description="Reelin" evidence="2">
    <location>
        <begin position="25"/>
        <end position="190"/>
    </location>
</feature>
<dbReference type="InterPro" id="IPR002861">
    <property type="entry name" value="Reeler_dom"/>
</dbReference>
<feature type="compositionally biased region" description="Polar residues" evidence="1">
    <location>
        <begin position="345"/>
        <end position="358"/>
    </location>
</feature>
<evidence type="ECO:0000313" key="3">
    <source>
        <dbReference type="EMBL" id="KAK6493185.1"/>
    </source>
</evidence>
<keyword evidence="4" id="KW-1185">Reference proteome</keyword>
<dbReference type="PROSITE" id="PS51019">
    <property type="entry name" value="REELIN"/>
    <property type="match status" value="1"/>
</dbReference>
<dbReference type="PANTHER" id="PTHR45828">
    <property type="entry name" value="CYTOCHROME B561/FERRIC REDUCTASE TRANSMEMBRANE"/>
    <property type="match status" value="1"/>
</dbReference>
<dbReference type="Proteomes" id="UP001369086">
    <property type="component" value="Unassembled WGS sequence"/>
</dbReference>
<dbReference type="InterPro" id="IPR051237">
    <property type="entry name" value="Ferric-chelate_Red/DefProt"/>
</dbReference>
<feature type="region of interest" description="Disordered" evidence="1">
    <location>
        <begin position="297"/>
        <end position="358"/>
    </location>
</feature>
<dbReference type="PANTHER" id="PTHR45828:SF51">
    <property type="entry name" value="REELIN DOMAIN-CONTAINING PROTEIN 1"/>
    <property type="match status" value="1"/>
</dbReference>
<organism evidence="3 4">
    <name type="scientific">Huso huso</name>
    <name type="common">Beluga</name>
    <name type="synonym">Acipenser huso</name>
    <dbReference type="NCBI Taxonomy" id="61971"/>
    <lineage>
        <taxon>Eukaryota</taxon>
        <taxon>Metazoa</taxon>
        <taxon>Chordata</taxon>
        <taxon>Craniata</taxon>
        <taxon>Vertebrata</taxon>
        <taxon>Euteleostomi</taxon>
        <taxon>Actinopterygii</taxon>
        <taxon>Chondrostei</taxon>
        <taxon>Acipenseriformes</taxon>
        <taxon>Acipenseridae</taxon>
        <taxon>Huso</taxon>
    </lineage>
</organism>
<comment type="caution">
    <text evidence="3">The sequence shown here is derived from an EMBL/GenBank/DDBJ whole genome shotgun (WGS) entry which is preliminary data.</text>
</comment>
<name>A0ABR1A7X4_HUSHU</name>
<accession>A0ABR1A7X4</accession>
<gene>
    <name evidence="3" type="ORF">HHUSO_G2704</name>
</gene>
<dbReference type="Pfam" id="PF02014">
    <property type="entry name" value="Reeler"/>
    <property type="match status" value="1"/>
</dbReference>
<proteinExistence type="predicted"/>
<reference evidence="3 4" key="1">
    <citation type="submission" date="2021-05" db="EMBL/GenBank/DDBJ databases">
        <authorList>
            <person name="Zahm M."/>
            <person name="Klopp C."/>
            <person name="Cabau C."/>
            <person name="Kuhl H."/>
            <person name="Suciu R."/>
            <person name="Ciorpac M."/>
            <person name="Holostenco D."/>
            <person name="Gessner J."/>
            <person name="Wuertz S."/>
            <person name="Hohne C."/>
            <person name="Stock M."/>
            <person name="Gislard M."/>
            <person name="Lluch J."/>
            <person name="Milhes M."/>
            <person name="Lampietro C."/>
            <person name="Lopez Roques C."/>
            <person name="Donnadieu C."/>
            <person name="Du K."/>
            <person name="Schartl M."/>
            <person name="Guiguen Y."/>
        </authorList>
    </citation>
    <scope>NUCLEOTIDE SEQUENCE [LARGE SCALE GENOMIC DNA]</scope>
    <source>
        <strain evidence="3">Hh-F2</strain>
        <tissue evidence="3">Blood</tissue>
    </source>
</reference>
<dbReference type="Gene3D" id="2.60.40.4060">
    <property type="entry name" value="Reeler domain"/>
    <property type="match status" value="1"/>
</dbReference>
<feature type="region of interest" description="Disordered" evidence="1">
    <location>
        <begin position="381"/>
        <end position="406"/>
    </location>
</feature>
<evidence type="ECO:0000256" key="1">
    <source>
        <dbReference type="SAM" id="MobiDB-lite"/>
    </source>
</evidence>
<evidence type="ECO:0000259" key="2">
    <source>
        <dbReference type="PROSITE" id="PS51019"/>
    </source>
</evidence>
<protein>
    <submittedName>
        <fullName evidence="3">Reelin domain-containing protein 1-like</fullName>
    </submittedName>
</protein>